<dbReference type="EMBL" id="CP014502">
    <property type="protein sequence ID" value="ANB14072.1"/>
    <property type="molecule type" value="Genomic_DNA"/>
</dbReference>
<dbReference type="GO" id="GO:0005634">
    <property type="term" value="C:nucleus"/>
    <property type="evidence" value="ECO:0007669"/>
    <property type="project" value="UniProtKB-SubCell"/>
</dbReference>
<sequence>MDRAQYEAERFFYHSPVTLYSVSKLFNFNPDVDDEKVDVYRRSLMKILRKRYHVQDNSLTETLTIDQDIEWMTLPANSSLTLHFIFIHGVDMNRIHRVCLATDNDSNSGVLLTSCSHLMANLICEWIEKTFDCQIHPLPISDQFLLQQYKDYLSRSLENDAIADSQLIFSTPTAKPDLRTISVSLPGEDMSQIYRRIQDKDGSSIFNAILQYIHREANLDLNRFKLERVNCGGFVMTTTGKIKFFRQYYTFDQLIDLVFGLLQIALGKMI</sequence>
<evidence type="ECO:0000313" key="7">
    <source>
        <dbReference type="EMBL" id="ANB14072.1"/>
    </source>
</evidence>
<dbReference type="KEGG" id="slb:AWJ20_5028"/>
<evidence type="ECO:0000256" key="1">
    <source>
        <dbReference type="ARBA" id="ARBA00004123"/>
    </source>
</evidence>
<dbReference type="InterPro" id="IPR025204">
    <property type="entry name" value="CENP-L"/>
</dbReference>
<keyword evidence="4" id="KW-0158">Chromosome</keyword>
<keyword evidence="5" id="KW-0539">Nucleus</keyword>
<evidence type="ECO:0000256" key="3">
    <source>
        <dbReference type="ARBA" id="ARBA00011060"/>
    </source>
</evidence>
<keyword evidence="8" id="KW-1185">Reference proteome</keyword>
<dbReference type="PANTHER" id="PTHR31740">
    <property type="entry name" value="CENTROMERE PROTEIN L"/>
    <property type="match status" value="1"/>
</dbReference>
<evidence type="ECO:0000256" key="6">
    <source>
        <dbReference type="ARBA" id="ARBA00023328"/>
    </source>
</evidence>
<reference evidence="7 8" key="1">
    <citation type="submission" date="2016-02" db="EMBL/GenBank/DDBJ databases">
        <title>Complete genome sequence and transcriptome regulation of the pentose utilising yeast Sugiyamaella lignohabitans.</title>
        <authorList>
            <person name="Bellasio M."/>
            <person name="Peymann A."/>
            <person name="Valli M."/>
            <person name="Sipitzky M."/>
            <person name="Graf A."/>
            <person name="Sauer M."/>
            <person name="Marx H."/>
            <person name="Mattanovich D."/>
        </authorList>
    </citation>
    <scope>NUCLEOTIDE SEQUENCE [LARGE SCALE GENOMIC DNA]</scope>
    <source>
        <strain evidence="7 8">CBS 10342</strain>
    </source>
</reference>
<dbReference type="RefSeq" id="XP_018736549.1">
    <property type="nucleotide sequence ID" value="XM_018882142.1"/>
</dbReference>
<proteinExistence type="inferred from homology"/>
<evidence type="ECO:0000256" key="4">
    <source>
        <dbReference type="ARBA" id="ARBA00022454"/>
    </source>
</evidence>
<dbReference type="GeneID" id="30037225"/>
<protein>
    <submittedName>
        <fullName evidence="7">Uncharacterized protein</fullName>
    </submittedName>
</protein>
<comment type="similarity">
    <text evidence="3">Belongs to the CENP-L/IML3 family.</text>
</comment>
<evidence type="ECO:0000256" key="2">
    <source>
        <dbReference type="ARBA" id="ARBA00004584"/>
    </source>
</evidence>
<gene>
    <name evidence="7" type="ORF">AWJ20_5028</name>
</gene>
<dbReference type="Pfam" id="PF13092">
    <property type="entry name" value="CENP-L"/>
    <property type="match status" value="1"/>
</dbReference>
<name>A0A167EH14_9ASCO</name>
<dbReference type="PANTHER" id="PTHR31740:SF2">
    <property type="entry name" value="CENTROMERE PROTEIN L"/>
    <property type="match status" value="1"/>
</dbReference>
<dbReference type="GO" id="GO:0000775">
    <property type="term" value="C:chromosome, centromeric region"/>
    <property type="evidence" value="ECO:0007669"/>
    <property type="project" value="UniProtKB-SubCell"/>
</dbReference>
<organism evidence="7 8">
    <name type="scientific">Sugiyamaella lignohabitans</name>
    <dbReference type="NCBI Taxonomy" id="796027"/>
    <lineage>
        <taxon>Eukaryota</taxon>
        <taxon>Fungi</taxon>
        <taxon>Dikarya</taxon>
        <taxon>Ascomycota</taxon>
        <taxon>Saccharomycotina</taxon>
        <taxon>Dipodascomycetes</taxon>
        <taxon>Dipodascales</taxon>
        <taxon>Trichomonascaceae</taxon>
        <taxon>Sugiyamaella</taxon>
    </lineage>
</organism>
<dbReference type="AlphaFoldDB" id="A0A167EH14"/>
<evidence type="ECO:0000256" key="5">
    <source>
        <dbReference type="ARBA" id="ARBA00023242"/>
    </source>
</evidence>
<dbReference type="Proteomes" id="UP000189580">
    <property type="component" value="Chromosome d"/>
</dbReference>
<accession>A0A167EH14</accession>
<evidence type="ECO:0000313" key="8">
    <source>
        <dbReference type="Proteomes" id="UP000189580"/>
    </source>
</evidence>
<comment type="subcellular location">
    <subcellularLocation>
        <location evidence="2">Chromosome</location>
        <location evidence="2">Centromere</location>
    </subcellularLocation>
    <subcellularLocation>
        <location evidence="1">Nucleus</location>
    </subcellularLocation>
</comment>
<keyword evidence="6" id="KW-0137">Centromere</keyword>